<evidence type="ECO:0000259" key="1">
    <source>
        <dbReference type="Pfam" id="PF26061"/>
    </source>
</evidence>
<dbReference type="OrthoDB" id="3515051at2759"/>
<accession>A0A8T9BWJ7</accession>
<dbReference type="EMBL" id="QGMK01002079">
    <property type="protein sequence ID" value="TVY60845.1"/>
    <property type="molecule type" value="Genomic_DNA"/>
</dbReference>
<reference evidence="2 3" key="1">
    <citation type="submission" date="2018-05" db="EMBL/GenBank/DDBJ databases">
        <title>Genome sequencing and assembly of the regulated plant pathogen Lachnellula willkommii and related sister species for the development of diagnostic species identification markers.</title>
        <authorList>
            <person name="Giroux E."/>
            <person name="Bilodeau G."/>
        </authorList>
    </citation>
    <scope>NUCLEOTIDE SEQUENCE [LARGE SCALE GENOMIC DNA]</scope>
    <source>
        <strain evidence="2 3">CBS 268.59</strain>
    </source>
</reference>
<evidence type="ECO:0000313" key="2">
    <source>
        <dbReference type="EMBL" id="TVY60845.1"/>
    </source>
</evidence>
<feature type="domain" description="DUF8021" evidence="1">
    <location>
        <begin position="105"/>
        <end position="217"/>
    </location>
</feature>
<sequence length="226" mass="24859">PFLAPNLTYAENDVPLSIRTGILSSPITIDLNRSLHDTTQCATFTELVAATNKHPYVIHTRMLFADEQVTAIQSVVTDAGDWAFNATGALYWNAKEIWTEIPESKRDTRAVIQAAGDLYLDSWGNSSVKAPYGTPCQRLEGGSYTGASNLLTNTCFMPQFPAPMNISSRRYIVDEVLGGLDIFNNFPFIDTTRPDGTPSSNMLRVEGGTIRYIHEVTVCATKNCGR</sequence>
<name>A0A8T9BWJ7_9HELO</name>
<dbReference type="Pfam" id="PF26061">
    <property type="entry name" value="DUF8021"/>
    <property type="match status" value="1"/>
</dbReference>
<proteinExistence type="predicted"/>
<dbReference type="AlphaFoldDB" id="A0A8T9BWJ7"/>
<keyword evidence="3" id="KW-1185">Reference proteome</keyword>
<comment type="caution">
    <text evidence="2">The sequence shown here is derived from an EMBL/GenBank/DDBJ whole genome shotgun (WGS) entry which is preliminary data.</text>
</comment>
<organism evidence="2 3">
    <name type="scientific">Lachnellula suecica</name>
    <dbReference type="NCBI Taxonomy" id="602035"/>
    <lineage>
        <taxon>Eukaryota</taxon>
        <taxon>Fungi</taxon>
        <taxon>Dikarya</taxon>
        <taxon>Ascomycota</taxon>
        <taxon>Pezizomycotina</taxon>
        <taxon>Leotiomycetes</taxon>
        <taxon>Helotiales</taxon>
        <taxon>Lachnaceae</taxon>
        <taxon>Lachnellula</taxon>
    </lineage>
</organism>
<feature type="non-terminal residue" evidence="2">
    <location>
        <position position="1"/>
    </location>
</feature>
<gene>
    <name evidence="2" type="ORF">LSUE1_G007731</name>
</gene>
<protein>
    <recommendedName>
        <fullName evidence="1">DUF8021 domain-containing protein</fullName>
    </recommendedName>
</protein>
<evidence type="ECO:0000313" key="3">
    <source>
        <dbReference type="Proteomes" id="UP000469558"/>
    </source>
</evidence>
<dbReference type="Proteomes" id="UP000469558">
    <property type="component" value="Unassembled WGS sequence"/>
</dbReference>
<dbReference type="InterPro" id="IPR058334">
    <property type="entry name" value="DUF8021"/>
</dbReference>